<feature type="region of interest" description="Disordered" evidence="1">
    <location>
        <begin position="1321"/>
        <end position="1356"/>
    </location>
</feature>
<feature type="compositionally biased region" description="Gly residues" evidence="1">
    <location>
        <begin position="1852"/>
        <end position="1870"/>
    </location>
</feature>
<feature type="compositionally biased region" description="Polar residues" evidence="1">
    <location>
        <begin position="169"/>
        <end position="182"/>
    </location>
</feature>
<keyword evidence="3" id="KW-1185">Reference proteome</keyword>
<feature type="compositionally biased region" description="Low complexity" evidence="1">
    <location>
        <begin position="1605"/>
        <end position="1617"/>
    </location>
</feature>
<evidence type="ECO:0000313" key="3">
    <source>
        <dbReference type="Proteomes" id="UP001295423"/>
    </source>
</evidence>
<feature type="compositionally biased region" description="Polar residues" evidence="1">
    <location>
        <begin position="1540"/>
        <end position="1582"/>
    </location>
</feature>
<feature type="compositionally biased region" description="Acidic residues" evidence="1">
    <location>
        <begin position="1137"/>
        <end position="1152"/>
    </location>
</feature>
<feature type="region of interest" description="Disordered" evidence="1">
    <location>
        <begin position="1"/>
        <end position="25"/>
    </location>
</feature>
<feature type="region of interest" description="Disordered" evidence="1">
    <location>
        <begin position="545"/>
        <end position="573"/>
    </location>
</feature>
<feature type="region of interest" description="Disordered" evidence="1">
    <location>
        <begin position="1016"/>
        <end position="1269"/>
    </location>
</feature>
<organism evidence="2 3">
    <name type="scientific">Cylindrotheca closterium</name>
    <dbReference type="NCBI Taxonomy" id="2856"/>
    <lineage>
        <taxon>Eukaryota</taxon>
        <taxon>Sar</taxon>
        <taxon>Stramenopiles</taxon>
        <taxon>Ochrophyta</taxon>
        <taxon>Bacillariophyta</taxon>
        <taxon>Bacillariophyceae</taxon>
        <taxon>Bacillariophycidae</taxon>
        <taxon>Bacillariales</taxon>
        <taxon>Bacillariaceae</taxon>
        <taxon>Cylindrotheca</taxon>
    </lineage>
</organism>
<feature type="compositionally biased region" description="Basic and acidic residues" evidence="1">
    <location>
        <begin position="1655"/>
        <end position="1664"/>
    </location>
</feature>
<sequence>MKRRRCGDMPLNGEIFGHRNSNQQTTSKRRIVKSQPHTSWFSILSLLYFSVNVGAHQSSLDLECYELLQQTRRGQEFELGTSDYAFIVSRMSDGKLEPLFDHLPGNLHEDFRIKAKQPCRNHKDWGYCIDLRSSLNDMPTFCRELRSELEASKMEAPSPLILPNAPSIHLSTNNKRQYSDSRGNYPDEVSPPSASFQVIHQERRLQSFIDCKINISIADEDRSNRMKKTEFVVFLNRMSSNQFSGNDFTELPQRFQSYFEDNKGTGGIDVSGARPGQTPTTAENDSLTQFCDETKNLIAASAPVGPPTDGGGGGGPTSPPAVDCDGTIAQQQCFIALAISDRNRDDLLQEDDYIRFVNRLSSNEYVDATQLEQLPSNIRSNFRNLENNGAISISGSKPGQSASTEEEDFLSRVCCETDLAVQDPGAISPPSGGPFPTTAPVQQCVSSISRQQCNIFLSIADLSKDNFLNQVEYIRFLDRLSTAGEFSGVSFANLPAPFIANYEKFATVENQIDVFGTKPGQTAGAPQNEFVDQLCCETNQLVEGGAPPPTPVPITPSPTIDQSQEPSNVSSTAPSMGTFDCLQNLQQADLFKDSFLSTTEYVTFVNQISGSAFEGIEFAELPCQLVSAFDRLSNNGGRIPITGATSDTATEEQVQQALNLCAEVSQAIAGQGADECSEPPSMAPDLTEAPTTSPPTAGPIDGEIEIFNAFVILNTRGILAERLGTGTANRNGLDAAYDLFVTESVGRAIASGAELTSSLRGRRRLDVALQAESASIYNIVDSECPVTVTEEDATCQVGYGRFRVDVTNEYAIQIVEQYTNFTQNDILNGLLQSSLVAVDPNSVLQIVDAFFPVRDPNEPTNPPATNSPQSPLGPADDQSSNTGAIVGGVLGGLLLCVLCVGIGTYTSTKKGGDKAPKLTTTGGDDDNSVIGGDDGNIVRPLSSRENVGNIFDNIKNRFGGNNNIEDADAEDILEKDEDDDSDQEDNEFGAYGADFKIAAEEAEVKAKEKEKKNVFGFGKKDKKGKEPGAFGLQTVYDSDSSSNRENDFGKYGFEDPDALMDDDEEGEDEDDAGSKEKLFESNMSPAWGTSETGFGAGWGAGGSNDIVNDFFGKSFGGVDIMADGAGGKAAKASPVEVPEEGGDENGDEEDSQAESSFESSEDSTYESSKNTEGFPSGTFGDGQNEPDNSSSADHDPDNSSSADSPEEGADEDGDGWATKPEKLPEGKGEDEGDLSDDDDDDETFDQSQLSGSVMSASSRTSTTGERQRRIEYQAQVDALVRIVLPDQTEKVQEMMDQFHGREPELISTLQNMQERSATQRARQAVHRSKKRPDRIETRAGGSYAGNENLMGASEGSAAGTAAIAAASLPIPAGGFDEAIPEDHPGGFGAQDAFGGYPNEEDENSLYSGDHSRDSYDDAPTFADDNDGQGYDDQDRSYDDQDRSYDSQDRSYDSQDRSYDDRDRSYGDDPGQDGDEDSRGSFYSGDDMGDAFGSQDPNAFGSQDANAFGSQDADTFGSQGASAFGSQGASAFGSQDVDAFGNQSADVFGSQDASAFDSNAFGSQGQNAFDPNDAFGSQDQNAFGSDAFGSNAFGDRDQDFGDEEGYSQGSHSQGSYSQDQDDRRRPSDQGFGNEEGYSQGSYSQGSYSQDPGDFAQDGRRKRDEQGFDDDEGYSQGSYSQGPDSFAQDSPRRPDDQGYGDEEGYSQGSYSQGSYSQDPGGLEQDDRRQPIDQGFGDEEGYSQGSYSQGSYSQGPDSFAQDSPRRPDDQGYGDEEGYSQGSYSQDEGQGSYDDRYDGEGQDYGDDDGGSQSYYSGEDEGSFGGEEPPDSFGAPPDSFGGGGNKPDSFGAPPDSFGGGGNKPDSFGAGGWPDE</sequence>
<feature type="region of interest" description="Disordered" evidence="1">
    <location>
        <begin position="854"/>
        <end position="880"/>
    </location>
</feature>
<feature type="region of interest" description="Disordered" evidence="1">
    <location>
        <begin position="908"/>
        <end position="932"/>
    </location>
</feature>
<feature type="compositionally biased region" description="Polar residues" evidence="1">
    <location>
        <begin position="1081"/>
        <end position="1092"/>
    </location>
</feature>
<name>A0AAD2CW05_9STRA</name>
<feature type="compositionally biased region" description="Pro residues" evidence="1">
    <location>
        <begin position="546"/>
        <end position="556"/>
    </location>
</feature>
<feature type="compositionally biased region" description="Basic residues" evidence="1">
    <location>
        <begin position="1323"/>
        <end position="1332"/>
    </location>
</feature>
<proteinExistence type="predicted"/>
<feature type="compositionally biased region" description="Low complexity" evidence="1">
    <location>
        <begin position="1635"/>
        <end position="1648"/>
    </location>
</feature>
<dbReference type="Proteomes" id="UP001295423">
    <property type="component" value="Unassembled WGS sequence"/>
</dbReference>
<dbReference type="PROSITE" id="PS00018">
    <property type="entry name" value="EF_HAND_1"/>
    <property type="match status" value="2"/>
</dbReference>
<feature type="compositionally biased region" description="Basic and acidic residues" evidence="1">
    <location>
        <begin position="1219"/>
        <end position="1229"/>
    </location>
</feature>
<feature type="compositionally biased region" description="Polar residues" evidence="1">
    <location>
        <begin position="1776"/>
        <end position="1785"/>
    </location>
</feature>
<feature type="compositionally biased region" description="Low complexity" evidence="1">
    <location>
        <begin position="1515"/>
        <end position="1534"/>
    </location>
</feature>
<feature type="compositionally biased region" description="Acidic residues" evidence="1">
    <location>
        <begin position="965"/>
        <end position="987"/>
    </location>
</feature>
<feature type="region of interest" description="Disordered" evidence="1">
    <location>
        <begin position="671"/>
        <end position="694"/>
    </location>
</feature>
<feature type="region of interest" description="Disordered" evidence="1">
    <location>
        <begin position="158"/>
        <end position="193"/>
    </location>
</feature>
<dbReference type="InterPro" id="IPR018247">
    <property type="entry name" value="EF_Hand_1_Ca_BS"/>
</dbReference>
<reference evidence="2" key="1">
    <citation type="submission" date="2023-08" db="EMBL/GenBank/DDBJ databases">
        <authorList>
            <person name="Audoor S."/>
            <person name="Bilcke G."/>
        </authorList>
    </citation>
    <scope>NUCLEOTIDE SEQUENCE</scope>
</reference>
<feature type="compositionally biased region" description="Polar residues" evidence="1">
    <location>
        <begin position="1245"/>
        <end position="1264"/>
    </location>
</feature>
<protein>
    <submittedName>
        <fullName evidence="2">Uncharacterized protein</fullName>
    </submittedName>
</protein>
<comment type="caution">
    <text evidence="2">The sequence shown here is derived from an EMBL/GenBank/DDBJ whole genome shotgun (WGS) entry which is preliminary data.</text>
</comment>
<feature type="compositionally biased region" description="Polar residues" evidence="1">
    <location>
        <begin position="560"/>
        <end position="573"/>
    </location>
</feature>
<gene>
    <name evidence="2" type="ORF">CYCCA115_LOCUS9343</name>
</gene>
<feature type="compositionally biased region" description="Low complexity" evidence="1">
    <location>
        <begin position="1703"/>
        <end position="1715"/>
    </location>
</feature>
<feature type="compositionally biased region" description="Acidic residues" evidence="1">
    <location>
        <begin position="1204"/>
        <end position="1214"/>
    </location>
</feature>
<feature type="region of interest" description="Disordered" evidence="1">
    <location>
        <begin position="1372"/>
        <end position="1870"/>
    </location>
</feature>
<feature type="compositionally biased region" description="Basic and acidic residues" evidence="1">
    <location>
        <begin position="1432"/>
        <end position="1466"/>
    </location>
</feature>
<evidence type="ECO:0000313" key="2">
    <source>
        <dbReference type="EMBL" id="CAJ1945199.1"/>
    </source>
</evidence>
<feature type="compositionally biased region" description="Acidic residues" evidence="1">
    <location>
        <begin position="1796"/>
        <end position="1805"/>
    </location>
</feature>
<dbReference type="EMBL" id="CAKOGP040001335">
    <property type="protein sequence ID" value="CAJ1945199.1"/>
    <property type="molecule type" value="Genomic_DNA"/>
</dbReference>
<feature type="compositionally biased region" description="Low complexity" evidence="1">
    <location>
        <begin position="1739"/>
        <end position="1752"/>
    </location>
</feature>
<feature type="compositionally biased region" description="Acidic residues" evidence="1">
    <location>
        <begin position="1054"/>
        <end position="1071"/>
    </location>
</feature>
<evidence type="ECO:0000256" key="1">
    <source>
        <dbReference type="SAM" id="MobiDB-lite"/>
    </source>
</evidence>
<accession>A0AAD2CW05</accession>
<feature type="compositionally biased region" description="Polar residues" evidence="1">
    <location>
        <begin position="1494"/>
        <end position="1512"/>
    </location>
</feature>
<feature type="compositionally biased region" description="Acidic residues" evidence="1">
    <location>
        <begin position="1230"/>
        <end position="1244"/>
    </location>
</feature>
<feature type="region of interest" description="Disordered" evidence="1">
    <location>
        <begin position="958"/>
        <end position="987"/>
    </location>
</feature>